<comment type="similarity">
    <text evidence="10">Belongs to the NqrB/RnfD family.</text>
</comment>
<dbReference type="HAMAP" id="MF_00462">
    <property type="entry name" value="RsxD_RnfD"/>
    <property type="match status" value="1"/>
</dbReference>
<dbReference type="Pfam" id="PF03116">
    <property type="entry name" value="NQR2_RnfD_RnfE"/>
    <property type="match status" value="1"/>
</dbReference>
<keyword evidence="3 10" id="KW-0285">Flavoprotein</keyword>
<feature type="transmembrane region" description="Helical" evidence="10">
    <location>
        <begin position="252"/>
        <end position="270"/>
    </location>
</feature>
<dbReference type="InterPro" id="IPR011303">
    <property type="entry name" value="RnfD_bac"/>
</dbReference>
<evidence type="ECO:0000313" key="12">
    <source>
        <dbReference type="Proteomes" id="UP000295832"/>
    </source>
</evidence>
<keyword evidence="4 10" id="KW-0288">FMN</keyword>
<dbReference type="PANTHER" id="PTHR30578:SF0">
    <property type="entry name" value="ION-TRANSLOCATING OXIDOREDUCTASE COMPLEX SUBUNIT D"/>
    <property type="match status" value="1"/>
</dbReference>
<evidence type="ECO:0000256" key="8">
    <source>
        <dbReference type="ARBA" id="ARBA00022989"/>
    </source>
</evidence>
<gene>
    <name evidence="10" type="primary">rnfD</name>
    <name evidence="11" type="ORF">C7959_12238</name>
</gene>
<evidence type="ECO:0000256" key="3">
    <source>
        <dbReference type="ARBA" id="ARBA00022630"/>
    </source>
</evidence>
<evidence type="ECO:0000256" key="7">
    <source>
        <dbReference type="ARBA" id="ARBA00022982"/>
    </source>
</evidence>
<dbReference type="STRING" id="926561.GCA_000379025_00652"/>
<keyword evidence="9 10" id="KW-0472">Membrane</keyword>
<feature type="transmembrane region" description="Helical" evidence="10">
    <location>
        <begin position="223"/>
        <end position="240"/>
    </location>
</feature>
<evidence type="ECO:0000256" key="4">
    <source>
        <dbReference type="ARBA" id="ARBA00022643"/>
    </source>
</evidence>
<evidence type="ECO:0000256" key="9">
    <source>
        <dbReference type="ARBA" id="ARBA00023136"/>
    </source>
</evidence>
<feature type="transmembrane region" description="Helical" evidence="10">
    <location>
        <begin position="21"/>
        <end position="41"/>
    </location>
</feature>
<dbReference type="EC" id="7.-.-.-" evidence="10"/>
<keyword evidence="10" id="KW-1003">Cell membrane</keyword>
<feature type="modified residue" description="FMN phosphoryl threonine" evidence="10">
    <location>
        <position position="154"/>
    </location>
</feature>
<dbReference type="NCBIfam" id="TIGR01946">
    <property type="entry name" value="rnfD"/>
    <property type="match status" value="1"/>
</dbReference>
<evidence type="ECO:0000256" key="5">
    <source>
        <dbReference type="ARBA" id="ARBA00022692"/>
    </source>
</evidence>
<sequence>MNSKARLRVSSGPHIRSKESISNIMYSVVLALLPATLAAVYYFGIQALILIITCSVTAIITEWCFQKARGIPATIIDGSALLTGLLLALTLPPQLPIWMAILGSIIAIALGKQVFGGLGYNFFNPALVGRAFLLASFPVAMTTWKMVDVTSSATPLGGDPNMIAIKDLFLGRVAGSLGETSAAAIILGGLYLLYKGYIDWRIPVGYLGTVALLTTFVGKGGPIFHLLAGGLMLGAFFMATDMVTTPVTKKGRWIFGIGCGILLVIIRVYGGLPEGVLYSILLMNMFVPIIDKYTLPRAFGEVKING</sequence>
<comment type="subunit">
    <text evidence="10">The complex is composed of six subunits: RnfA, RnfB, RnfC, RnfD, RnfE and RnfG.</text>
</comment>
<name>A0A4R8H1V6_9FIRM</name>
<dbReference type="EMBL" id="SOEG01000022">
    <property type="protein sequence ID" value="TDX49024.1"/>
    <property type="molecule type" value="Genomic_DNA"/>
</dbReference>
<keyword evidence="2 10" id="KW-0597">Phosphoprotein</keyword>
<feature type="transmembrane region" description="Helical" evidence="10">
    <location>
        <begin position="72"/>
        <end position="91"/>
    </location>
</feature>
<evidence type="ECO:0000256" key="6">
    <source>
        <dbReference type="ARBA" id="ARBA00022967"/>
    </source>
</evidence>
<accession>A0A4R8H1V6</accession>
<dbReference type="GO" id="GO:0022900">
    <property type="term" value="P:electron transport chain"/>
    <property type="evidence" value="ECO:0007669"/>
    <property type="project" value="UniProtKB-UniRule"/>
</dbReference>
<comment type="function">
    <text evidence="10">Part of a membrane-bound complex that couples electron transfer with translocation of ions across the membrane.</text>
</comment>
<keyword evidence="8 10" id="KW-1133">Transmembrane helix</keyword>
<keyword evidence="12" id="KW-1185">Reference proteome</keyword>
<evidence type="ECO:0000256" key="1">
    <source>
        <dbReference type="ARBA" id="ARBA00022448"/>
    </source>
</evidence>
<proteinExistence type="inferred from homology"/>
<feature type="transmembrane region" description="Helical" evidence="10">
    <location>
        <begin position="127"/>
        <end position="147"/>
    </location>
</feature>
<keyword evidence="6 10" id="KW-1278">Translocase</keyword>
<comment type="cofactor">
    <cofactor evidence="10">
        <name>FMN</name>
        <dbReference type="ChEBI" id="CHEBI:58210"/>
    </cofactor>
</comment>
<keyword evidence="7 10" id="KW-0249">Electron transport</keyword>
<evidence type="ECO:0000313" key="11">
    <source>
        <dbReference type="EMBL" id="TDX49024.1"/>
    </source>
</evidence>
<keyword evidence="1 10" id="KW-0813">Transport</keyword>
<keyword evidence="5 10" id="KW-0812">Transmembrane</keyword>
<organism evidence="11 12">
    <name type="scientific">Orenia marismortui</name>
    <dbReference type="NCBI Taxonomy" id="46469"/>
    <lineage>
        <taxon>Bacteria</taxon>
        <taxon>Bacillati</taxon>
        <taxon>Bacillota</taxon>
        <taxon>Clostridia</taxon>
        <taxon>Halanaerobiales</taxon>
        <taxon>Halobacteroidaceae</taxon>
        <taxon>Orenia</taxon>
    </lineage>
</organism>
<evidence type="ECO:0000256" key="2">
    <source>
        <dbReference type="ARBA" id="ARBA00022553"/>
    </source>
</evidence>
<protein>
    <recommendedName>
        <fullName evidence="10">Ion-translocating oxidoreductase complex subunit D</fullName>
        <ecNumber evidence="10">7.-.-.-</ecNumber>
    </recommendedName>
    <alternativeName>
        <fullName evidence="10">Rnf electron transport complex subunit D</fullName>
    </alternativeName>
</protein>
<dbReference type="InterPro" id="IPR004338">
    <property type="entry name" value="NqrB/RnfD"/>
</dbReference>
<evidence type="ECO:0000256" key="10">
    <source>
        <dbReference type="HAMAP-Rule" id="MF_00462"/>
    </source>
</evidence>
<comment type="caution">
    <text evidence="11">The sequence shown here is derived from an EMBL/GenBank/DDBJ whole genome shotgun (WGS) entry which is preliminary data.</text>
</comment>
<dbReference type="GO" id="GO:0055085">
    <property type="term" value="P:transmembrane transport"/>
    <property type="evidence" value="ECO:0007669"/>
    <property type="project" value="InterPro"/>
</dbReference>
<feature type="transmembrane region" description="Helical" evidence="10">
    <location>
        <begin position="169"/>
        <end position="193"/>
    </location>
</feature>
<dbReference type="AlphaFoldDB" id="A0A4R8H1V6"/>
<dbReference type="PANTHER" id="PTHR30578">
    <property type="entry name" value="ELECTRON TRANSPORT COMPLEX PROTEIN RNFD"/>
    <property type="match status" value="1"/>
</dbReference>
<feature type="transmembrane region" description="Helical" evidence="10">
    <location>
        <begin position="97"/>
        <end position="115"/>
    </location>
</feature>
<dbReference type="Proteomes" id="UP000295832">
    <property type="component" value="Unassembled WGS sequence"/>
</dbReference>
<feature type="transmembrane region" description="Helical" evidence="10">
    <location>
        <begin position="200"/>
        <end position="217"/>
    </location>
</feature>
<comment type="subcellular location">
    <subcellularLocation>
        <location evidence="10">Cell membrane</location>
        <topology evidence="10">Multi-pass membrane protein</topology>
    </subcellularLocation>
</comment>
<reference evidence="11 12" key="1">
    <citation type="submission" date="2019-03" db="EMBL/GenBank/DDBJ databases">
        <title>Subsurface microbial communities from deep shales in Ohio and West Virginia, USA.</title>
        <authorList>
            <person name="Wrighton K."/>
        </authorList>
    </citation>
    <scope>NUCLEOTIDE SEQUENCE [LARGE SCALE GENOMIC DNA]</scope>
    <source>
        <strain evidence="11 12">MSL 6dP</strain>
    </source>
</reference>
<dbReference type="RefSeq" id="WP_134117664.1">
    <property type="nucleotide sequence ID" value="NZ_SOEG01000022.1"/>
</dbReference>
<dbReference type="GO" id="GO:0005886">
    <property type="term" value="C:plasma membrane"/>
    <property type="evidence" value="ECO:0007669"/>
    <property type="project" value="UniProtKB-SubCell"/>
</dbReference>
<feature type="transmembrane region" description="Helical" evidence="10">
    <location>
        <begin position="47"/>
        <end position="65"/>
    </location>
</feature>